<reference evidence="1 2" key="2">
    <citation type="submission" date="2007-09" db="EMBL/GenBank/DDBJ databases">
        <authorList>
            <person name="Fulton L."/>
            <person name="Clifton S."/>
            <person name="Fulton B."/>
            <person name="Xu J."/>
            <person name="Minx P."/>
            <person name="Pepin K.H."/>
            <person name="Johnson M."/>
            <person name="Thiruvilangam P."/>
            <person name="Bhonagiri V."/>
            <person name="Nash W.E."/>
            <person name="Mardis E.R."/>
            <person name="Wilson R.K."/>
        </authorList>
    </citation>
    <scope>NUCLEOTIDE SEQUENCE [LARGE SCALE GENOMIC DNA]</scope>
    <source>
        <strain evidence="1 2">M21/2</strain>
    </source>
</reference>
<reference evidence="1 2" key="1">
    <citation type="submission" date="2007-09" db="EMBL/GenBank/DDBJ databases">
        <title>Draft genome sequence of Faecalibacterium prausnitzii M21/2.</title>
        <authorList>
            <person name="Sudarsanam P."/>
            <person name="Ley R."/>
            <person name="Guruge J."/>
            <person name="Turnbaugh P.J."/>
            <person name="Mahowald M."/>
            <person name="Liep D."/>
            <person name="Gordon J."/>
        </authorList>
    </citation>
    <scope>NUCLEOTIDE SEQUENCE [LARGE SCALE GENOMIC DNA]</scope>
    <source>
        <strain evidence="1 2">M21/2</strain>
    </source>
</reference>
<comment type="caution">
    <text evidence="1">The sequence shown here is derived from an EMBL/GenBank/DDBJ whole genome shotgun (WGS) entry which is preliminary data.</text>
</comment>
<name>A8SFS9_9FIRM</name>
<proteinExistence type="predicted"/>
<dbReference type="EMBL" id="ABED02000029">
    <property type="protein sequence ID" value="EDP20057.1"/>
    <property type="molecule type" value="Genomic_DNA"/>
</dbReference>
<protein>
    <submittedName>
        <fullName evidence="1">Uncharacterized protein</fullName>
    </submittedName>
</protein>
<organism evidence="1 2">
    <name type="scientific">Faecalibacterium prausnitzii M21/2</name>
    <dbReference type="NCBI Taxonomy" id="411485"/>
    <lineage>
        <taxon>Bacteria</taxon>
        <taxon>Bacillati</taxon>
        <taxon>Bacillota</taxon>
        <taxon>Clostridia</taxon>
        <taxon>Eubacteriales</taxon>
        <taxon>Oscillospiraceae</taxon>
        <taxon>Faecalibacterium</taxon>
    </lineage>
</organism>
<dbReference type="AlphaFoldDB" id="A8SFS9"/>
<sequence>MKSCKKRLCSSIDCCRTNKIKVFRANQNAWHKCTQIPEF</sequence>
<evidence type="ECO:0000313" key="2">
    <source>
        <dbReference type="Proteomes" id="UP000005945"/>
    </source>
</evidence>
<dbReference type="Proteomes" id="UP000005945">
    <property type="component" value="Unassembled WGS sequence"/>
</dbReference>
<dbReference type="HOGENOM" id="CLU_3310086_0_0_9"/>
<accession>A8SFS9</accession>
<evidence type="ECO:0000313" key="1">
    <source>
        <dbReference type="EMBL" id="EDP20057.1"/>
    </source>
</evidence>
<gene>
    <name evidence="1" type="ORF">FAEPRAM212_02841</name>
</gene>